<dbReference type="EMBL" id="CAXAMN010022339">
    <property type="protein sequence ID" value="CAK9068453.1"/>
    <property type="molecule type" value="Genomic_DNA"/>
</dbReference>
<name>A0ABP0NYI5_9DINO</name>
<evidence type="ECO:0000313" key="3">
    <source>
        <dbReference type="Proteomes" id="UP001642484"/>
    </source>
</evidence>
<accession>A0ABP0NYI5</accession>
<protein>
    <recommendedName>
        <fullName evidence="4">Secreted protein</fullName>
    </recommendedName>
</protein>
<evidence type="ECO:0008006" key="4">
    <source>
        <dbReference type="Google" id="ProtNLM"/>
    </source>
</evidence>
<evidence type="ECO:0000313" key="2">
    <source>
        <dbReference type="EMBL" id="CAK9068453.1"/>
    </source>
</evidence>
<keyword evidence="3" id="KW-1185">Reference proteome</keyword>
<dbReference type="Proteomes" id="UP001642484">
    <property type="component" value="Unassembled WGS sequence"/>
</dbReference>
<evidence type="ECO:0000256" key="1">
    <source>
        <dbReference type="SAM" id="SignalP"/>
    </source>
</evidence>
<sequence>MLLRFSWLLLAVLGPGTAAMSLEALVPAPGLVYLSFNTSALAYDSSRNCSVRVAPGPPGTMLVD</sequence>
<feature type="chain" id="PRO_5046687916" description="Secreted protein" evidence="1">
    <location>
        <begin position="19"/>
        <end position="64"/>
    </location>
</feature>
<organism evidence="2 3">
    <name type="scientific">Durusdinium trenchii</name>
    <dbReference type="NCBI Taxonomy" id="1381693"/>
    <lineage>
        <taxon>Eukaryota</taxon>
        <taxon>Sar</taxon>
        <taxon>Alveolata</taxon>
        <taxon>Dinophyceae</taxon>
        <taxon>Suessiales</taxon>
        <taxon>Symbiodiniaceae</taxon>
        <taxon>Durusdinium</taxon>
    </lineage>
</organism>
<comment type="caution">
    <text evidence="2">The sequence shown here is derived from an EMBL/GenBank/DDBJ whole genome shotgun (WGS) entry which is preliminary data.</text>
</comment>
<proteinExistence type="predicted"/>
<keyword evidence="1" id="KW-0732">Signal</keyword>
<feature type="non-terminal residue" evidence="2">
    <location>
        <position position="64"/>
    </location>
</feature>
<reference evidence="2 3" key="1">
    <citation type="submission" date="2024-02" db="EMBL/GenBank/DDBJ databases">
        <authorList>
            <person name="Chen Y."/>
            <person name="Shah S."/>
            <person name="Dougan E. K."/>
            <person name="Thang M."/>
            <person name="Chan C."/>
        </authorList>
    </citation>
    <scope>NUCLEOTIDE SEQUENCE [LARGE SCALE GENOMIC DNA]</scope>
</reference>
<feature type="signal peptide" evidence="1">
    <location>
        <begin position="1"/>
        <end position="18"/>
    </location>
</feature>
<gene>
    <name evidence="2" type="ORF">CCMP2556_LOCUS33630</name>
</gene>